<sequence length="519" mass="59196">MDRDKVFDVILGGLVVLHVFICPFTKVEESFNLQATHDILEYVPRTFIGPLLLGGAAYPIVELSKWLNPRLQKLWIQYLVRIILGLSTVFATSKLRGAIKRSFGRPISIGFMLLSMCQFHTIFWISRTLPNMFAFPLTILALSHWVLSTTSANPSKHIRWLITYATIASVIFRFEVVLALGPILLYTSRIHKIGFTEVVVGASVGLASLVTSLVIDSYFWQTSWMWPEGSVFYFNAILGKSVEWGVSPFHTYFTVFIPKLLVASLPLSIFSLIVDERTRLYISPIMVFVAGFSLLGHKEWRFVVYVVPVFNLCAAVGWVRIEQKASKLLYRIVRYIIIVALILSFISSTGILIISSYNYPGGAALFKLHNIEKNYTQETDLYLPRSARVHLDVYTAMTGASRFGESRKDWIYSKEESHFTAEDYSNYTHILTHTPLFHEDRFVVVDVVYGYEKVKRKSVKEVIETLGDITTRKADGERIKMDYDGLKVFATGLIDTIFRLFPIEIVIEPKVWIMKSKTA</sequence>
<comment type="caution">
    <text evidence="13">The sequence shown here is derived from an EMBL/GenBank/DDBJ whole genome shotgun (WGS) entry which is preliminary data.</text>
</comment>
<evidence type="ECO:0000256" key="12">
    <source>
        <dbReference type="RuleBase" id="RU363075"/>
    </source>
</evidence>
<feature type="transmembrane region" description="Helical" evidence="12">
    <location>
        <begin position="132"/>
        <end position="148"/>
    </location>
</feature>
<feature type="transmembrane region" description="Helical" evidence="12">
    <location>
        <begin position="78"/>
        <end position="95"/>
    </location>
</feature>
<dbReference type="AlphaFoldDB" id="A0A9N8ZCC9"/>
<dbReference type="OrthoDB" id="19039at2759"/>
<gene>
    <name evidence="13" type="ORF">PBRASI_LOCUS2011</name>
</gene>
<feature type="transmembrane region" description="Helical" evidence="12">
    <location>
        <begin position="7"/>
        <end position="27"/>
    </location>
</feature>
<evidence type="ECO:0000256" key="4">
    <source>
        <dbReference type="ARBA" id="ARBA00022676"/>
    </source>
</evidence>
<evidence type="ECO:0000256" key="3">
    <source>
        <dbReference type="ARBA" id="ARBA00007063"/>
    </source>
</evidence>
<dbReference type="EC" id="2.4.1.-" evidence="12"/>
<evidence type="ECO:0000256" key="2">
    <source>
        <dbReference type="ARBA" id="ARBA00004922"/>
    </source>
</evidence>
<comment type="function">
    <text evidence="10">Mannosyltransferase that operates in the biosynthetic pathway of dolichol-linked oligosaccharides, the glycan precursors employed in protein asparagine (N)-glycosylation. The assembly of dolichol-linked oligosaccharides begins on the cytosolic side of the endoplasmic reticulum membrane and finishes in its lumen. The sequential addition of sugars to dolichol pyrophosphate produces dolichol-linked oligosaccharides containing fourteen sugars, including two GlcNAcs, nine mannoses and three glucoses. Once assembled, the oligosaccharide is transferred from the lipid to nascent proteins by oligosaccharyltransferases. In the lumen of the endoplasmic reticulum, adds the eighth mannose residue in an alpha-1,6 linkage onto Man(7)GlcNAc(2)-PP-dolichol to produce Man(8)GlcNAc(2)-PP-dolichol.</text>
</comment>
<dbReference type="PANTHER" id="PTHR22760:SF1">
    <property type="entry name" value="DOL-P-MAN:MAN(7)GLCNAC(2)-PP-DOL ALPHA-1,6-MANNOSYLTRANSFERASE"/>
    <property type="match status" value="1"/>
</dbReference>
<comment type="catalytic activity">
    <reaction evidence="11">
        <text>an alpha-D-Man-(1-&gt;2)-alpha-D-Man-(1-&gt;2)-alpha-D-Man-(1-&gt;3)-[alpha-D-Man-(1-&gt;2)-alpha-D-Man-(1-&gt;3)-alpha-D-Man-(1-&gt;6)]-beta-D-Man-(1-&gt;4)-beta-D-GlcNAc-(1-&gt;4)-alpha-D-GlcNAc-diphospho-di-trans,poly-cis-dolichol + a di-trans,poly-cis-dolichyl beta-D-mannosyl phosphate = an alpha-D-Man-(1-&gt;2)-alpha-D-Man-(1-&gt;2)-alpha-D-Man-(1-&gt;3)-[alpha-D-Man-(1-&gt;2)-alpha-D-Man-(1-&gt;3)-[alpha-D-Man-(1-&gt;6)]-alpha-D-Man-(1-&gt;6)]-beta-D-Man-(1-&gt;4)-beta-D-GlcNAc-(1-&gt;4)-alpha-D-GlcNAc-diphospho-di-trans,poly-cis-dolichol + a di-trans,poly-cis-dolichyl phosphate + H(+)</text>
        <dbReference type="Rhea" id="RHEA:29535"/>
        <dbReference type="Rhea" id="RHEA-COMP:19498"/>
        <dbReference type="Rhea" id="RHEA-COMP:19501"/>
        <dbReference type="Rhea" id="RHEA-COMP:19518"/>
        <dbReference type="Rhea" id="RHEA-COMP:19519"/>
        <dbReference type="ChEBI" id="CHEBI:15378"/>
        <dbReference type="ChEBI" id="CHEBI:57683"/>
        <dbReference type="ChEBI" id="CHEBI:58211"/>
        <dbReference type="ChEBI" id="CHEBI:132517"/>
        <dbReference type="ChEBI" id="CHEBI:132519"/>
        <dbReference type="EC" id="2.4.1.260"/>
    </reaction>
    <physiologicalReaction direction="left-to-right" evidence="11">
        <dbReference type="Rhea" id="RHEA:29536"/>
    </physiologicalReaction>
</comment>
<evidence type="ECO:0000256" key="1">
    <source>
        <dbReference type="ARBA" id="ARBA00004477"/>
    </source>
</evidence>
<accession>A0A9N8ZCC9</accession>
<dbReference type="GO" id="GO:0006487">
    <property type="term" value="P:protein N-linked glycosylation"/>
    <property type="evidence" value="ECO:0007669"/>
    <property type="project" value="TreeGrafter"/>
</dbReference>
<feature type="transmembrane region" description="Helical" evidence="12">
    <location>
        <begin position="47"/>
        <end position="66"/>
    </location>
</feature>
<evidence type="ECO:0000256" key="9">
    <source>
        <dbReference type="ARBA" id="ARBA00023136"/>
    </source>
</evidence>
<dbReference type="Pfam" id="PF03901">
    <property type="entry name" value="Glyco_transf_22"/>
    <property type="match status" value="1"/>
</dbReference>
<dbReference type="PANTHER" id="PTHR22760">
    <property type="entry name" value="GLYCOSYLTRANSFERASE"/>
    <property type="match status" value="1"/>
</dbReference>
<comment type="pathway">
    <text evidence="2">Protein modification; protein glycosylation.</text>
</comment>
<keyword evidence="6 12" id="KW-0812">Transmembrane</keyword>
<keyword evidence="9 12" id="KW-0472">Membrane</keyword>
<keyword evidence="4 12" id="KW-0328">Glycosyltransferase</keyword>
<dbReference type="InterPro" id="IPR005599">
    <property type="entry name" value="GPI_mannosylTrfase"/>
</dbReference>
<evidence type="ECO:0000256" key="11">
    <source>
        <dbReference type="ARBA" id="ARBA00048899"/>
    </source>
</evidence>
<evidence type="ECO:0000256" key="8">
    <source>
        <dbReference type="ARBA" id="ARBA00022989"/>
    </source>
</evidence>
<dbReference type="GO" id="GO:0005789">
    <property type="term" value="C:endoplasmic reticulum membrane"/>
    <property type="evidence" value="ECO:0007669"/>
    <property type="project" value="UniProtKB-SubCell"/>
</dbReference>
<dbReference type="Proteomes" id="UP000789739">
    <property type="component" value="Unassembled WGS sequence"/>
</dbReference>
<keyword evidence="7 12" id="KW-0256">Endoplasmic reticulum</keyword>
<keyword evidence="14" id="KW-1185">Reference proteome</keyword>
<evidence type="ECO:0000256" key="7">
    <source>
        <dbReference type="ARBA" id="ARBA00022824"/>
    </source>
</evidence>
<name>A0A9N8ZCC9_9GLOM</name>
<feature type="transmembrane region" description="Helical" evidence="12">
    <location>
        <begin position="302"/>
        <end position="321"/>
    </location>
</feature>
<protein>
    <recommendedName>
        <fullName evidence="12">Mannosyltransferase</fullName>
        <ecNumber evidence="12">2.4.1.-</ecNumber>
    </recommendedName>
</protein>
<keyword evidence="5" id="KW-0808">Transferase</keyword>
<dbReference type="GO" id="GO:0052917">
    <property type="term" value="F:dol-P-Man:Man(7)GlcNAc(2)-PP-Dol alpha-1,6-mannosyltransferase activity"/>
    <property type="evidence" value="ECO:0007669"/>
    <property type="project" value="UniProtKB-EC"/>
</dbReference>
<evidence type="ECO:0000256" key="5">
    <source>
        <dbReference type="ARBA" id="ARBA00022679"/>
    </source>
</evidence>
<comment type="subcellular location">
    <subcellularLocation>
        <location evidence="1 12">Endoplasmic reticulum membrane</location>
        <topology evidence="1 12">Multi-pass membrane protein</topology>
    </subcellularLocation>
</comment>
<evidence type="ECO:0000256" key="6">
    <source>
        <dbReference type="ARBA" id="ARBA00022692"/>
    </source>
</evidence>
<comment type="similarity">
    <text evidence="3 12">Belongs to the glycosyltransferase 22 family.</text>
</comment>
<evidence type="ECO:0000256" key="10">
    <source>
        <dbReference type="ARBA" id="ARBA00044721"/>
    </source>
</evidence>
<dbReference type="EMBL" id="CAJVPI010000146">
    <property type="protein sequence ID" value="CAG8489269.1"/>
    <property type="molecule type" value="Genomic_DNA"/>
</dbReference>
<feature type="transmembrane region" description="Helical" evidence="12">
    <location>
        <begin position="333"/>
        <end position="357"/>
    </location>
</feature>
<proteinExistence type="inferred from homology"/>
<feature type="transmembrane region" description="Helical" evidence="12">
    <location>
        <begin position="252"/>
        <end position="273"/>
    </location>
</feature>
<keyword evidence="8 12" id="KW-1133">Transmembrane helix</keyword>
<reference evidence="13" key="1">
    <citation type="submission" date="2021-06" db="EMBL/GenBank/DDBJ databases">
        <authorList>
            <person name="Kallberg Y."/>
            <person name="Tangrot J."/>
            <person name="Rosling A."/>
        </authorList>
    </citation>
    <scope>NUCLEOTIDE SEQUENCE</scope>
    <source>
        <strain evidence="13">BR232B</strain>
    </source>
</reference>
<feature type="transmembrane region" description="Helical" evidence="12">
    <location>
        <begin position="160"/>
        <end position="186"/>
    </location>
</feature>
<organism evidence="13 14">
    <name type="scientific">Paraglomus brasilianum</name>
    <dbReference type="NCBI Taxonomy" id="144538"/>
    <lineage>
        <taxon>Eukaryota</taxon>
        <taxon>Fungi</taxon>
        <taxon>Fungi incertae sedis</taxon>
        <taxon>Mucoromycota</taxon>
        <taxon>Glomeromycotina</taxon>
        <taxon>Glomeromycetes</taxon>
        <taxon>Paraglomerales</taxon>
        <taxon>Paraglomeraceae</taxon>
        <taxon>Paraglomus</taxon>
    </lineage>
</organism>
<feature type="transmembrane region" description="Helical" evidence="12">
    <location>
        <begin position="107"/>
        <end position="125"/>
    </location>
</feature>
<evidence type="ECO:0000313" key="14">
    <source>
        <dbReference type="Proteomes" id="UP000789739"/>
    </source>
</evidence>
<feature type="transmembrane region" description="Helical" evidence="12">
    <location>
        <begin position="198"/>
        <end position="220"/>
    </location>
</feature>
<evidence type="ECO:0000313" key="13">
    <source>
        <dbReference type="EMBL" id="CAG8489269.1"/>
    </source>
</evidence>
<feature type="transmembrane region" description="Helical" evidence="12">
    <location>
        <begin position="280"/>
        <end position="296"/>
    </location>
</feature>